<feature type="domain" description="ABC transmembrane type-1" evidence="7">
    <location>
        <begin position="79"/>
        <end position="294"/>
    </location>
</feature>
<evidence type="ECO:0000256" key="3">
    <source>
        <dbReference type="ARBA" id="ARBA00022692"/>
    </source>
</evidence>
<organism evidence="8 9">
    <name type="scientific">Paenibacillus oryzisoli</name>
    <dbReference type="NCBI Taxonomy" id="1850517"/>
    <lineage>
        <taxon>Bacteria</taxon>
        <taxon>Bacillati</taxon>
        <taxon>Bacillota</taxon>
        <taxon>Bacilli</taxon>
        <taxon>Bacillales</taxon>
        <taxon>Paenibacillaceae</taxon>
        <taxon>Paenibacillus</taxon>
    </lineage>
</organism>
<comment type="subcellular location">
    <subcellularLocation>
        <location evidence="6">Cell membrane</location>
        <topology evidence="6">Multi-pass membrane protein</topology>
    </subcellularLocation>
    <subcellularLocation>
        <location evidence="1">Membrane</location>
        <topology evidence="1">Multi-pass membrane protein</topology>
    </subcellularLocation>
</comment>
<protein>
    <submittedName>
        <fullName evidence="8">Protein lplB</fullName>
    </submittedName>
</protein>
<dbReference type="EMBL" id="LYPB01000063">
    <property type="protein sequence ID" value="OAS18724.1"/>
    <property type="molecule type" value="Genomic_DNA"/>
</dbReference>
<evidence type="ECO:0000256" key="4">
    <source>
        <dbReference type="ARBA" id="ARBA00022989"/>
    </source>
</evidence>
<comment type="similarity">
    <text evidence="6">Belongs to the binding-protein-dependent transport system permease family.</text>
</comment>
<keyword evidence="4 6" id="KW-1133">Transmembrane helix</keyword>
<proteinExistence type="inferred from homology"/>
<name>A0A198AB55_9BACL</name>
<dbReference type="PANTHER" id="PTHR43496">
    <property type="entry name" value="PROTEIN LPLB"/>
    <property type="match status" value="1"/>
</dbReference>
<feature type="transmembrane region" description="Helical" evidence="6">
    <location>
        <begin position="87"/>
        <end position="107"/>
    </location>
</feature>
<dbReference type="GO" id="GO:0005886">
    <property type="term" value="C:plasma membrane"/>
    <property type="evidence" value="ECO:0007669"/>
    <property type="project" value="UniProtKB-SubCell"/>
</dbReference>
<keyword evidence="3 6" id="KW-0812">Transmembrane</keyword>
<feature type="transmembrane region" description="Helical" evidence="6">
    <location>
        <begin position="119"/>
        <end position="139"/>
    </location>
</feature>
<sequence>MKATRIRLTLLKDIRRDHWLYIMALPGILYFILFKYWPMGGVIIAFQNFQPFTGFFGSEWVGLKHFHRLFTDPDFSMLLRNTLMLSFYQLVFAFPAPIILSLMLNELRREWFKRWVQTLVYIPHFMSWVVVVAMFFVIFESEQSVFQSLLATLGLQKFSIMMNPDFFRPMYILQVIWRDSGWGTVIYLAALAAISPELYEAAKIDGAGRFRQIWHITLPGIRSTIVILLLLKISDILETSFDHVFNIVNSLTRDVGEVFDTYVYRVGLVDGQLSYATSVGLFKGVVGLILVVSANWLVKKSGEEGLY</sequence>
<dbReference type="STRING" id="1850517.A8708_29355"/>
<dbReference type="Pfam" id="PF00528">
    <property type="entry name" value="BPD_transp_1"/>
    <property type="match status" value="1"/>
</dbReference>
<gene>
    <name evidence="8" type="ORF">A8708_29355</name>
</gene>
<keyword evidence="5 6" id="KW-0472">Membrane</keyword>
<comment type="caution">
    <text evidence="8">The sequence shown here is derived from an EMBL/GenBank/DDBJ whole genome shotgun (WGS) entry which is preliminary data.</text>
</comment>
<dbReference type="InterPro" id="IPR000515">
    <property type="entry name" value="MetI-like"/>
</dbReference>
<reference evidence="8 9" key="1">
    <citation type="submission" date="2016-05" db="EMBL/GenBank/DDBJ databases">
        <title>Paenibacillus sp. 1ZS3-15 nov., isolated from the rhizosphere soil.</title>
        <authorList>
            <person name="Zhang X.X."/>
            <person name="Zhang J."/>
        </authorList>
    </citation>
    <scope>NUCLEOTIDE SEQUENCE [LARGE SCALE GENOMIC DNA]</scope>
    <source>
        <strain evidence="8 9">1ZS3-15</strain>
    </source>
</reference>
<dbReference type="RefSeq" id="WP_068664239.1">
    <property type="nucleotide sequence ID" value="NZ_LYPB01000063.1"/>
</dbReference>
<feature type="transmembrane region" description="Helical" evidence="6">
    <location>
        <begin position="20"/>
        <end position="37"/>
    </location>
</feature>
<dbReference type="GO" id="GO:0055085">
    <property type="term" value="P:transmembrane transport"/>
    <property type="evidence" value="ECO:0007669"/>
    <property type="project" value="InterPro"/>
</dbReference>
<evidence type="ECO:0000256" key="1">
    <source>
        <dbReference type="ARBA" id="ARBA00004141"/>
    </source>
</evidence>
<feature type="transmembrane region" description="Helical" evidence="6">
    <location>
        <begin position="275"/>
        <end position="298"/>
    </location>
</feature>
<dbReference type="PANTHER" id="PTHR43496:SF1">
    <property type="entry name" value="POLYGALACTURONAN_RHAMNOGALACTURONAN TRANSPORT SYSTEM PERMEASE PROTEIN YTEP"/>
    <property type="match status" value="1"/>
</dbReference>
<evidence type="ECO:0000259" key="7">
    <source>
        <dbReference type="PROSITE" id="PS50928"/>
    </source>
</evidence>
<dbReference type="CDD" id="cd06261">
    <property type="entry name" value="TM_PBP2"/>
    <property type="match status" value="1"/>
</dbReference>
<evidence type="ECO:0000313" key="8">
    <source>
        <dbReference type="EMBL" id="OAS18724.1"/>
    </source>
</evidence>
<keyword evidence="2 6" id="KW-0813">Transport</keyword>
<evidence type="ECO:0000256" key="2">
    <source>
        <dbReference type="ARBA" id="ARBA00022448"/>
    </source>
</evidence>
<dbReference type="AlphaFoldDB" id="A0A198AB55"/>
<evidence type="ECO:0000256" key="6">
    <source>
        <dbReference type="RuleBase" id="RU363032"/>
    </source>
</evidence>
<evidence type="ECO:0000313" key="9">
    <source>
        <dbReference type="Proteomes" id="UP000078454"/>
    </source>
</evidence>
<keyword evidence="9" id="KW-1185">Reference proteome</keyword>
<dbReference type="SUPFAM" id="SSF161098">
    <property type="entry name" value="MetI-like"/>
    <property type="match status" value="1"/>
</dbReference>
<accession>A0A198AB55</accession>
<dbReference type="Gene3D" id="1.10.3720.10">
    <property type="entry name" value="MetI-like"/>
    <property type="match status" value="1"/>
</dbReference>
<evidence type="ECO:0000256" key="5">
    <source>
        <dbReference type="ARBA" id="ARBA00023136"/>
    </source>
</evidence>
<dbReference type="InterPro" id="IPR035906">
    <property type="entry name" value="MetI-like_sf"/>
</dbReference>
<dbReference type="PROSITE" id="PS50928">
    <property type="entry name" value="ABC_TM1"/>
    <property type="match status" value="1"/>
</dbReference>
<dbReference type="Proteomes" id="UP000078454">
    <property type="component" value="Unassembled WGS sequence"/>
</dbReference>